<dbReference type="KEGG" id="sku:Sulku_1409"/>
<reference evidence="1 2" key="1">
    <citation type="journal article" date="2012" name="Stand. Genomic Sci.">
        <title>Complete genome sequence of the sulfur compounds oxidizing chemolithoautotroph Sulfuricurvum kujiense type strain (YK-1(T)).</title>
        <authorList>
            <person name="Han C."/>
            <person name="Kotsyurbenko O."/>
            <person name="Chertkov O."/>
            <person name="Held B."/>
            <person name="Lapidus A."/>
            <person name="Nolan M."/>
            <person name="Lucas S."/>
            <person name="Hammon N."/>
            <person name="Deshpande S."/>
            <person name="Cheng J.F."/>
            <person name="Tapia R."/>
            <person name="Goodwin L.A."/>
            <person name="Pitluck S."/>
            <person name="Liolios K."/>
            <person name="Pagani I."/>
            <person name="Ivanova N."/>
            <person name="Mavromatis K."/>
            <person name="Mikhailova N."/>
            <person name="Pati A."/>
            <person name="Chen A."/>
            <person name="Palaniappan K."/>
            <person name="Land M."/>
            <person name="Hauser L."/>
            <person name="Chang Y.J."/>
            <person name="Jeffries C.D."/>
            <person name="Brambilla E.M."/>
            <person name="Rohde M."/>
            <person name="Spring S."/>
            <person name="Sikorski J."/>
            <person name="Goker M."/>
            <person name="Woyke T."/>
            <person name="Bristow J."/>
            <person name="Eisen J.A."/>
            <person name="Markowitz V."/>
            <person name="Hugenholtz P."/>
            <person name="Kyrpides N.C."/>
            <person name="Klenk H.P."/>
            <person name="Detter J.C."/>
        </authorList>
    </citation>
    <scope>NUCLEOTIDE SEQUENCE [LARGE SCALE GENOMIC DNA]</scope>
    <source>
        <strain evidence="2">ATCC BAA-921 / DSM 16994 / JCM 11577 / YK-1</strain>
    </source>
</reference>
<accession>E4TYT0</accession>
<sequence length="175" mass="19915">MRFSWIAISALLVFGGCSQKGAFDLFKMDEAHERAVEQLRSGAIVLSLETKAIFSSLYLNNTDPAHYSDGENFIVSVYFENDDKGYKTRELESNGYTLSLNGKKATLIEPLSEKDPKRLLMPVQNNWNRYYYVKFDSVPEPSLALRLENNQTGSVVLNYQKWPLVTPAPQKSSYK</sequence>
<dbReference type="AlphaFoldDB" id="E4TYT0"/>
<gene>
    <name evidence="1" type="ordered locus">Sulku_1409</name>
</gene>
<dbReference type="STRING" id="709032.Sulku_1409"/>
<evidence type="ECO:0000313" key="2">
    <source>
        <dbReference type="Proteomes" id="UP000008721"/>
    </source>
</evidence>
<proteinExistence type="predicted"/>
<protein>
    <recommendedName>
        <fullName evidence="3">Lipoprotein</fullName>
    </recommendedName>
</protein>
<dbReference type="EMBL" id="CP002355">
    <property type="protein sequence ID" value="ADR34071.1"/>
    <property type="molecule type" value="Genomic_DNA"/>
</dbReference>
<dbReference type="HOGENOM" id="CLU_1701040_0_0_7"/>
<evidence type="ECO:0008006" key="3">
    <source>
        <dbReference type="Google" id="ProtNLM"/>
    </source>
</evidence>
<dbReference type="Proteomes" id="UP000008721">
    <property type="component" value="Chromosome"/>
</dbReference>
<dbReference type="PROSITE" id="PS51257">
    <property type="entry name" value="PROKAR_LIPOPROTEIN"/>
    <property type="match status" value="1"/>
</dbReference>
<keyword evidence="2" id="KW-1185">Reference proteome</keyword>
<evidence type="ECO:0000313" key="1">
    <source>
        <dbReference type="EMBL" id="ADR34071.1"/>
    </source>
</evidence>
<organism evidence="1 2">
    <name type="scientific">Sulfuricurvum kujiense (strain ATCC BAA-921 / DSM 16994 / JCM 11577 / YK-1)</name>
    <dbReference type="NCBI Taxonomy" id="709032"/>
    <lineage>
        <taxon>Bacteria</taxon>
        <taxon>Pseudomonadati</taxon>
        <taxon>Campylobacterota</taxon>
        <taxon>Epsilonproteobacteria</taxon>
        <taxon>Campylobacterales</taxon>
        <taxon>Sulfurimonadaceae</taxon>
        <taxon>Sulfuricurvum</taxon>
    </lineage>
</organism>
<name>E4TYT0_SULKY</name>